<feature type="domain" description="AB hydrolase-1" evidence="4">
    <location>
        <begin position="74"/>
        <end position="332"/>
    </location>
</feature>
<dbReference type="SUPFAM" id="SSF53474">
    <property type="entry name" value="alpha/beta-Hydrolases"/>
    <property type="match status" value="1"/>
</dbReference>
<dbReference type="EMBL" id="JACHIO010000001">
    <property type="protein sequence ID" value="MBB5061865.1"/>
    <property type="molecule type" value="Genomic_DNA"/>
</dbReference>
<sequence>MRHLLSLTVFSLSSLVAAQALSAQTPATPAYKGVQGVYTAKDFHFGTGETIPELNLHYLTLGSPHRNSAGLVDNAVLLLHGTGGDEHTLFAPQFSTVLFGPGQPLDITKYFLIFPDDIGQGGSSKPSDGLHMRFPHYDYDDMVRSQHQMLLEGLHVDHLRLILGTSMGCMQSFVWGETYPDFMDALMPLACNAVALAGRNRMTRYMAIENIERDPNWKEGEYTSEPVEGLRSANEMLLIMGSAPLQMQKLYPTRVAAEGYVDKYLDRTVASTDANNMIYYVDASRNYDPSANLKKIKVPVMWINSADDFINPPELGIAQKQVQEMPHAKFVLIPISDVTRGHGTHTAAAIWKDYLVELLAESEPKH</sequence>
<dbReference type="RefSeq" id="WP_184252400.1">
    <property type="nucleotide sequence ID" value="NZ_JACHIO010000001.1"/>
</dbReference>
<gene>
    <name evidence="5" type="ORF">HDF15_000190</name>
</gene>
<dbReference type="PANTHER" id="PTHR32268:SF11">
    <property type="entry name" value="HOMOSERINE O-ACETYLTRANSFERASE"/>
    <property type="match status" value="1"/>
</dbReference>
<comment type="caution">
    <text evidence="5">The sequence shown here is derived from an EMBL/GenBank/DDBJ whole genome shotgun (WGS) entry which is preliminary data.</text>
</comment>
<evidence type="ECO:0000313" key="6">
    <source>
        <dbReference type="Proteomes" id="UP000584867"/>
    </source>
</evidence>
<reference evidence="5 6" key="1">
    <citation type="submission" date="2020-08" db="EMBL/GenBank/DDBJ databases">
        <title>Genomic Encyclopedia of Type Strains, Phase IV (KMG-V): Genome sequencing to study the core and pangenomes of soil and plant-associated prokaryotes.</title>
        <authorList>
            <person name="Whitman W."/>
        </authorList>
    </citation>
    <scope>NUCLEOTIDE SEQUENCE [LARGE SCALE GENOMIC DNA]</scope>
    <source>
        <strain evidence="5 6">X5P3</strain>
    </source>
</reference>
<dbReference type="AlphaFoldDB" id="A0A7W8E910"/>
<accession>A0A7W8E910</accession>
<dbReference type="Gene3D" id="3.40.50.1820">
    <property type="entry name" value="alpha/beta hydrolase"/>
    <property type="match status" value="1"/>
</dbReference>
<organism evidence="5 6">
    <name type="scientific">Granulicella mallensis</name>
    <dbReference type="NCBI Taxonomy" id="940614"/>
    <lineage>
        <taxon>Bacteria</taxon>
        <taxon>Pseudomonadati</taxon>
        <taxon>Acidobacteriota</taxon>
        <taxon>Terriglobia</taxon>
        <taxon>Terriglobales</taxon>
        <taxon>Acidobacteriaceae</taxon>
        <taxon>Granulicella</taxon>
    </lineage>
</organism>
<feature type="signal peptide" evidence="3">
    <location>
        <begin position="1"/>
        <end position="22"/>
    </location>
</feature>
<dbReference type="EC" id="2.3.1.31" evidence="5"/>
<dbReference type="Proteomes" id="UP000584867">
    <property type="component" value="Unassembled WGS sequence"/>
</dbReference>
<evidence type="ECO:0000256" key="2">
    <source>
        <dbReference type="PIRSR" id="PIRSR000443-1"/>
    </source>
</evidence>
<evidence type="ECO:0000313" key="5">
    <source>
        <dbReference type="EMBL" id="MBB5061865.1"/>
    </source>
</evidence>
<protein>
    <submittedName>
        <fullName evidence="5">Homoserine O-acetyltransferase</fullName>
        <ecNumber evidence="5">2.3.1.31</ecNumber>
    </submittedName>
</protein>
<feature type="active site" evidence="2">
    <location>
        <position position="308"/>
    </location>
</feature>
<feature type="active site" evidence="2">
    <location>
        <position position="342"/>
    </location>
</feature>
<feature type="chain" id="PRO_5031316862" evidence="3">
    <location>
        <begin position="23"/>
        <end position="366"/>
    </location>
</feature>
<dbReference type="InterPro" id="IPR000073">
    <property type="entry name" value="AB_hydrolase_1"/>
</dbReference>
<feature type="active site" description="Nucleophile" evidence="2">
    <location>
        <position position="166"/>
    </location>
</feature>
<name>A0A7W8E910_9BACT</name>
<evidence type="ECO:0000259" key="4">
    <source>
        <dbReference type="Pfam" id="PF00561"/>
    </source>
</evidence>
<proteinExistence type="predicted"/>
<evidence type="ECO:0000256" key="3">
    <source>
        <dbReference type="SAM" id="SignalP"/>
    </source>
</evidence>
<dbReference type="InterPro" id="IPR029058">
    <property type="entry name" value="AB_hydrolase_fold"/>
</dbReference>
<keyword evidence="3" id="KW-0732">Signal</keyword>
<dbReference type="GO" id="GO:0009086">
    <property type="term" value="P:methionine biosynthetic process"/>
    <property type="evidence" value="ECO:0007669"/>
    <property type="project" value="TreeGrafter"/>
</dbReference>
<dbReference type="Pfam" id="PF00561">
    <property type="entry name" value="Abhydrolase_1"/>
    <property type="match status" value="1"/>
</dbReference>
<evidence type="ECO:0000256" key="1">
    <source>
        <dbReference type="ARBA" id="ARBA00022679"/>
    </source>
</evidence>
<dbReference type="PIRSF" id="PIRSF000443">
    <property type="entry name" value="Homoser_Ac_trans"/>
    <property type="match status" value="1"/>
</dbReference>
<dbReference type="PANTHER" id="PTHR32268">
    <property type="entry name" value="HOMOSERINE O-ACETYLTRANSFERASE"/>
    <property type="match status" value="1"/>
</dbReference>
<keyword evidence="1 5" id="KW-0808">Transferase</keyword>
<dbReference type="InterPro" id="IPR008220">
    <property type="entry name" value="HAT_MetX-like"/>
</dbReference>
<dbReference type="GO" id="GO:0004414">
    <property type="term" value="F:homoserine O-acetyltransferase activity"/>
    <property type="evidence" value="ECO:0007669"/>
    <property type="project" value="UniProtKB-EC"/>
</dbReference>
<keyword evidence="5" id="KW-0012">Acyltransferase</keyword>
<dbReference type="GO" id="GO:0009092">
    <property type="term" value="P:homoserine metabolic process"/>
    <property type="evidence" value="ECO:0007669"/>
    <property type="project" value="TreeGrafter"/>
</dbReference>
<dbReference type="NCBIfam" id="NF005071">
    <property type="entry name" value="PRK06489.1"/>
    <property type="match status" value="1"/>
</dbReference>